<dbReference type="PANTHER" id="PTHR35527:SF2">
    <property type="entry name" value="HYDROLASE"/>
    <property type="match status" value="1"/>
</dbReference>
<gene>
    <name evidence="4" type="ORF">I6N96_14185</name>
</gene>
<keyword evidence="5" id="KW-1185">Reference proteome</keyword>
<evidence type="ECO:0000313" key="5">
    <source>
        <dbReference type="Proteomes" id="UP000673375"/>
    </source>
</evidence>
<dbReference type="Gene3D" id="3.60.60.10">
    <property type="entry name" value="Penicillin V Acylase, Chain A"/>
    <property type="match status" value="1"/>
</dbReference>
<dbReference type="EMBL" id="JAEDXU010000007">
    <property type="protein sequence ID" value="MBP1047430.1"/>
    <property type="molecule type" value="Genomic_DNA"/>
</dbReference>
<evidence type="ECO:0000259" key="3">
    <source>
        <dbReference type="Pfam" id="PF02275"/>
    </source>
</evidence>
<dbReference type="RefSeq" id="WP_209558204.1">
    <property type="nucleotide sequence ID" value="NZ_JAEDXU010000007.1"/>
</dbReference>
<evidence type="ECO:0000256" key="2">
    <source>
        <dbReference type="ARBA" id="ARBA00022801"/>
    </source>
</evidence>
<evidence type="ECO:0000313" key="4">
    <source>
        <dbReference type="EMBL" id="MBP1047430.1"/>
    </source>
</evidence>
<dbReference type="InterPro" id="IPR029055">
    <property type="entry name" value="Ntn_hydrolases_N"/>
</dbReference>
<dbReference type="InterPro" id="IPR052193">
    <property type="entry name" value="Peptidase_C59"/>
</dbReference>
<protein>
    <submittedName>
        <fullName evidence="4">Choloylglycine hydrolase family protein</fullName>
    </submittedName>
</protein>
<dbReference type="Proteomes" id="UP000673375">
    <property type="component" value="Unassembled WGS sequence"/>
</dbReference>
<comment type="similarity">
    <text evidence="1">Belongs to the peptidase C59 family.</text>
</comment>
<reference evidence="4 5" key="1">
    <citation type="submission" date="2020-12" db="EMBL/GenBank/DDBJ databases">
        <title>Vagococcus allomyrinae sp. nov. and Enterococcus lavae sp. nov., isolated from the larvae of Allomyrina dichotoma.</title>
        <authorList>
            <person name="Lee S.D."/>
        </authorList>
    </citation>
    <scope>NUCLEOTIDE SEQUENCE [LARGE SCALE GENOMIC DNA]</scope>
    <source>
        <strain evidence="4 5">BWM-S5</strain>
    </source>
</reference>
<evidence type="ECO:0000256" key="1">
    <source>
        <dbReference type="ARBA" id="ARBA00006625"/>
    </source>
</evidence>
<dbReference type="Pfam" id="PF02275">
    <property type="entry name" value="CBAH"/>
    <property type="match status" value="1"/>
</dbReference>
<comment type="caution">
    <text evidence="4">The sequence shown here is derived from an EMBL/GenBank/DDBJ whole genome shotgun (WGS) entry which is preliminary data.</text>
</comment>
<organism evidence="4 5">
    <name type="scientific">Enterococcus larvae</name>
    <dbReference type="NCBI Taxonomy" id="2794352"/>
    <lineage>
        <taxon>Bacteria</taxon>
        <taxon>Bacillati</taxon>
        <taxon>Bacillota</taxon>
        <taxon>Bacilli</taxon>
        <taxon>Lactobacillales</taxon>
        <taxon>Enterococcaceae</taxon>
        <taxon>Enterococcus</taxon>
    </lineage>
</organism>
<keyword evidence="2 4" id="KW-0378">Hydrolase</keyword>
<dbReference type="GO" id="GO:0016787">
    <property type="term" value="F:hydrolase activity"/>
    <property type="evidence" value="ECO:0007669"/>
    <property type="project" value="UniProtKB-KW"/>
</dbReference>
<sequence length="327" mass="36436">MCTSITLENDHSNYLARTMDFGFELDGKPVVVPRQYTFTPQLGETLTFPYGFVGTGRKLGAYLFADGVNEKGLAIAELYFPTEASYLEAPLPETTALAPHEFIMWVLGNISSIEELKNRIHEVSILNTENQLLGVVLPLHFIVADSSGQTVVVETHDKTLTIKENPVHVMTNSPRFEWHLQNLNNYLSLQPQNFPAKTFGKLSAVPFGQGSGTYGLPGGYTSPERFVRAVYLRNYIISTETADEALTGIFHILDNVTIPKGVNLKNDGSTDYTQYRAAFDTKNQRYYFNPYHTPEVFSLQLTEALLNSPAPIEYDVPTGFTTTSLGE</sequence>
<feature type="domain" description="Choloylglycine hydrolase/NAAA C-terminal" evidence="3">
    <location>
        <begin position="2"/>
        <end position="313"/>
    </location>
</feature>
<proteinExistence type="inferred from homology"/>
<dbReference type="PANTHER" id="PTHR35527">
    <property type="entry name" value="CHOLOYLGLYCINE HYDROLASE"/>
    <property type="match status" value="1"/>
</dbReference>
<dbReference type="InterPro" id="IPR029132">
    <property type="entry name" value="CBAH/NAAA_C"/>
</dbReference>
<dbReference type="CDD" id="cd00542">
    <property type="entry name" value="Ntn_PVA"/>
    <property type="match status" value="1"/>
</dbReference>
<accession>A0ABS4CLF5</accession>
<dbReference type="SUPFAM" id="SSF56235">
    <property type="entry name" value="N-terminal nucleophile aminohydrolases (Ntn hydrolases)"/>
    <property type="match status" value="1"/>
</dbReference>
<name>A0ABS4CLF5_9ENTE</name>